<dbReference type="EMBL" id="AYRZ02000003">
    <property type="protein sequence ID" value="PHT88201.1"/>
    <property type="molecule type" value="Genomic_DNA"/>
</dbReference>
<feature type="region of interest" description="Disordered" evidence="1">
    <location>
        <begin position="1"/>
        <end position="46"/>
    </location>
</feature>
<keyword evidence="3" id="KW-1185">Reference proteome</keyword>
<name>A0A1U8G3X9_CAPAN</name>
<feature type="compositionally biased region" description="Polar residues" evidence="1">
    <location>
        <begin position="120"/>
        <end position="145"/>
    </location>
</feature>
<evidence type="ECO:0000313" key="2">
    <source>
        <dbReference type="EMBL" id="PHT88201.1"/>
    </source>
</evidence>
<evidence type="ECO:0000313" key="3">
    <source>
        <dbReference type="Proteomes" id="UP000222542"/>
    </source>
</evidence>
<reference evidence="2 3" key="1">
    <citation type="journal article" date="2014" name="Nat. Genet.">
        <title>Genome sequence of the hot pepper provides insights into the evolution of pungency in Capsicum species.</title>
        <authorList>
            <person name="Kim S."/>
            <person name="Park M."/>
            <person name="Yeom S.I."/>
            <person name="Kim Y.M."/>
            <person name="Lee J.M."/>
            <person name="Lee H.A."/>
            <person name="Seo E."/>
            <person name="Choi J."/>
            <person name="Cheong K."/>
            <person name="Kim K.T."/>
            <person name="Jung K."/>
            <person name="Lee G.W."/>
            <person name="Oh S.K."/>
            <person name="Bae C."/>
            <person name="Kim S.B."/>
            <person name="Lee H.Y."/>
            <person name="Kim S.Y."/>
            <person name="Kim M.S."/>
            <person name="Kang B.C."/>
            <person name="Jo Y.D."/>
            <person name="Yang H.B."/>
            <person name="Jeong H.J."/>
            <person name="Kang W.H."/>
            <person name="Kwon J.K."/>
            <person name="Shin C."/>
            <person name="Lim J.Y."/>
            <person name="Park J.H."/>
            <person name="Huh J.H."/>
            <person name="Kim J.S."/>
            <person name="Kim B.D."/>
            <person name="Cohen O."/>
            <person name="Paran I."/>
            <person name="Suh M.C."/>
            <person name="Lee S.B."/>
            <person name="Kim Y.K."/>
            <person name="Shin Y."/>
            <person name="Noh S.J."/>
            <person name="Park J."/>
            <person name="Seo Y.S."/>
            <person name="Kwon S.Y."/>
            <person name="Kim H.A."/>
            <person name="Park J.M."/>
            <person name="Kim H.J."/>
            <person name="Choi S.B."/>
            <person name="Bosland P.W."/>
            <person name="Reeves G."/>
            <person name="Jo S.H."/>
            <person name="Lee B.W."/>
            <person name="Cho H.T."/>
            <person name="Choi H.S."/>
            <person name="Lee M.S."/>
            <person name="Yu Y."/>
            <person name="Do Choi Y."/>
            <person name="Park B.S."/>
            <person name="van Deynze A."/>
            <person name="Ashrafi H."/>
            <person name="Hill T."/>
            <person name="Kim W.T."/>
            <person name="Pai H.S."/>
            <person name="Ahn H.K."/>
            <person name="Yeam I."/>
            <person name="Giovannoni J.J."/>
            <person name="Rose J.K."/>
            <person name="Sorensen I."/>
            <person name="Lee S.J."/>
            <person name="Kim R.W."/>
            <person name="Choi I.Y."/>
            <person name="Choi B.S."/>
            <person name="Lim J.S."/>
            <person name="Lee Y.H."/>
            <person name="Choi D."/>
        </authorList>
    </citation>
    <scope>NUCLEOTIDE SEQUENCE [LARGE SCALE GENOMIC DNA]</scope>
    <source>
        <strain evidence="3">cv. CM334</strain>
    </source>
</reference>
<dbReference type="Proteomes" id="UP000222542">
    <property type="component" value="Unassembled WGS sequence"/>
</dbReference>
<dbReference type="PANTHER" id="PTHR36078">
    <property type="entry name" value="BNACNNG21220D PROTEIN"/>
    <property type="match status" value="1"/>
</dbReference>
<organism evidence="2 3">
    <name type="scientific">Capsicum annuum</name>
    <name type="common">Capsicum pepper</name>
    <dbReference type="NCBI Taxonomy" id="4072"/>
    <lineage>
        <taxon>Eukaryota</taxon>
        <taxon>Viridiplantae</taxon>
        <taxon>Streptophyta</taxon>
        <taxon>Embryophyta</taxon>
        <taxon>Tracheophyta</taxon>
        <taxon>Spermatophyta</taxon>
        <taxon>Magnoliopsida</taxon>
        <taxon>eudicotyledons</taxon>
        <taxon>Gunneridae</taxon>
        <taxon>Pentapetalae</taxon>
        <taxon>asterids</taxon>
        <taxon>lamiids</taxon>
        <taxon>Solanales</taxon>
        <taxon>Solanaceae</taxon>
        <taxon>Solanoideae</taxon>
        <taxon>Capsiceae</taxon>
        <taxon>Capsicum</taxon>
    </lineage>
</organism>
<protein>
    <submittedName>
        <fullName evidence="2">Uncharacterized protein</fullName>
    </submittedName>
</protein>
<dbReference type="AlphaFoldDB" id="A0A1U8G3X9"/>
<feature type="region of interest" description="Disordered" evidence="1">
    <location>
        <begin position="105"/>
        <end position="145"/>
    </location>
</feature>
<dbReference type="OMA" id="MGINGEQ"/>
<dbReference type="Gramene" id="PHT88201">
    <property type="protein sequence ID" value="PHT88201"/>
    <property type="gene ID" value="T459_10307"/>
</dbReference>
<dbReference type="PANTHER" id="PTHR36078:SF2">
    <property type="entry name" value="OS09G0473966 PROTEIN"/>
    <property type="match status" value="1"/>
</dbReference>
<gene>
    <name evidence="2" type="ORF">T459_10307</name>
</gene>
<evidence type="ECO:0000256" key="1">
    <source>
        <dbReference type="SAM" id="MobiDB-lite"/>
    </source>
</evidence>
<feature type="compositionally biased region" description="Polar residues" evidence="1">
    <location>
        <begin position="1"/>
        <end position="11"/>
    </location>
</feature>
<reference evidence="2 3" key="2">
    <citation type="journal article" date="2017" name="Genome Biol.">
        <title>New reference genome sequences of hot pepper reveal the massive evolution of plant disease-resistance genes by retroduplication.</title>
        <authorList>
            <person name="Kim S."/>
            <person name="Park J."/>
            <person name="Yeom S.I."/>
            <person name="Kim Y.M."/>
            <person name="Seo E."/>
            <person name="Kim K.T."/>
            <person name="Kim M.S."/>
            <person name="Lee J.M."/>
            <person name="Cheong K."/>
            <person name="Shin H.S."/>
            <person name="Kim S.B."/>
            <person name="Han K."/>
            <person name="Lee J."/>
            <person name="Park M."/>
            <person name="Lee H.A."/>
            <person name="Lee H.Y."/>
            <person name="Lee Y."/>
            <person name="Oh S."/>
            <person name="Lee J.H."/>
            <person name="Choi E."/>
            <person name="Choi E."/>
            <person name="Lee S.E."/>
            <person name="Jeon J."/>
            <person name="Kim H."/>
            <person name="Choi G."/>
            <person name="Song H."/>
            <person name="Lee J."/>
            <person name="Lee S.C."/>
            <person name="Kwon J.K."/>
            <person name="Lee H.Y."/>
            <person name="Koo N."/>
            <person name="Hong Y."/>
            <person name="Kim R.W."/>
            <person name="Kang W.H."/>
            <person name="Huh J.H."/>
            <person name="Kang B.C."/>
            <person name="Yang T.J."/>
            <person name="Lee Y.H."/>
            <person name="Bennetzen J.L."/>
            <person name="Choi D."/>
        </authorList>
    </citation>
    <scope>NUCLEOTIDE SEQUENCE [LARGE SCALE GENOMIC DNA]</scope>
    <source>
        <strain evidence="3">cv. CM334</strain>
    </source>
</reference>
<sequence>MDSSAANSVTNSPISSAPQSPPPPPQQHQEVPTPTVTEDVKEVTDDSFDVMDSEDVEKFKKIETETRKYLISKYFSDKTIFGGNVFDVKMGINGEEVKASRFPGYQSYADPANFKDDNSSDSVSTVETPSQSANGHQPSQKSSQS</sequence>
<dbReference type="SMR" id="A0A1U8G3X9"/>
<proteinExistence type="predicted"/>
<accession>A0A1U8G3X9</accession>
<comment type="caution">
    <text evidence="2">The sequence shown here is derived from an EMBL/GenBank/DDBJ whole genome shotgun (WGS) entry which is preliminary data.</text>
</comment>
<dbReference type="OrthoDB" id="1669448at2759"/>